<dbReference type="PANTHER" id="PTHR30273:SF2">
    <property type="entry name" value="PROTEIN FECR"/>
    <property type="match status" value="1"/>
</dbReference>
<dbReference type="Pfam" id="PF04773">
    <property type="entry name" value="FecR"/>
    <property type="match status" value="1"/>
</dbReference>
<dbReference type="GO" id="GO:0016989">
    <property type="term" value="F:sigma factor antagonist activity"/>
    <property type="evidence" value="ECO:0007669"/>
    <property type="project" value="TreeGrafter"/>
</dbReference>
<keyword evidence="1" id="KW-0472">Membrane</keyword>
<name>A0A1I6U993_9SPHI</name>
<dbReference type="InterPro" id="IPR032508">
    <property type="entry name" value="FecR_C"/>
</dbReference>
<dbReference type="InterPro" id="IPR012373">
    <property type="entry name" value="Ferrdict_sens_TM"/>
</dbReference>
<evidence type="ECO:0000259" key="2">
    <source>
        <dbReference type="Pfam" id="PF04773"/>
    </source>
</evidence>
<proteinExistence type="predicted"/>
<evidence type="ECO:0000256" key="1">
    <source>
        <dbReference type="SAM" id="Phobius"/>
    </source>
</evidence>
<dbReference type="AlphaFoldDB" id="A0A1I6U993"/>
<feature type="domain" description="Protein FecR C-terminal" evidence="3">
    <location>
        <begin position="330"/>
        <end position="397"/>
    </location>
</feature>
<dbReference type="Pfam" id="PF16344">
    <property type="entry name" value="FecR_C"/>
    <property type="match status" value="1"/>
</dbReference>
<feature type="domain" description="FecR protein" evidence="2">
    <location>
        <begin position="189"/>
        <end position="286"/>
    </location>
</feature>
<dbReference type="Gene3D" id="3.55.50.30">
    <property type="match status" value="1"/>
</dbReference>
<keyword evidence="5" id="KW-1185">Reference proteome</keyword>
<evidence type="ECO:0000259" key="3">
    <source>
        <dbReference type="Pfam" id="PF16344"/>
    </source>
</evidence>
<protein>
    <submittedName>
        <fullName evidence="4">FecR protein</fullName>
    </submittedName>
</protein>
<dbReference type="OrthoDB" id="1099963at2"/>
<dbReference type="RefSeq" id="WP_093366265.1">
    <property type="nucleotide sequence ID" value="NZ_FOZZ01000008.1"/>
</dbReference>
<reference evidence="4 5" key="1">
    <citation type="submission" date="2016-10" db="EMBL/GenBank/DDBJ databases">
        <authorList>
            <person name="de Groot N.N."/>
        </authorList>
    </citation>
    <scope>NUCLEOTIDE SEQUENCE [LARGE SCALE GENOMIC DNA]</scope>
    <source>
        <strain evidence="4 5">DSM 22789</strain>
    </source>
</reference>
<sequence>MKREKLYKLIQQFQEDNISDEDLRELKTFLQQENSDKILMEVLESLQIEIQLLEINPSHSETMFQRIVSDVASDSGYRPVRLLSRTNLGKWALVGAALLLCVLSVVYYNSRFSRAQIEGAPPKIASKPIVPGGSKAKVLLEDGSMINLEQLSNDTTIMLNGYSIHKDANGMLSYELLDTAPADKILYNTIITPQSGEYSLILADGTKIWVNSGSELRYPLNFGDNSRTVHLQGEAYFEVATLKSKQRIIPFIVHTGEQKLKVLGTSFNIKSKQGKIETTLVEGAVQLTFKQGEKHVLKPNQQAVFSVRERQLNINMVDPFYTTAWKNGVFAFDNISIKEVMNILSAWYDVEIDYQDDVSKVFFTGTVSRYEDIQNVLQLIEMTGSVRFKTVERRIVVMQ</sequence>
<accession>A0A1I6U993</accession>
<organism evidence="4 5">
    <name type="scientific">Sphingobacterium wenxiniae</name>
    <dbReference type="NCBI Taxonomy" id="683125"/>
    <lineage>
        <taxon>Bacteria</taxon>
        <taxon>Pseudomonadati</taxon>
        <taxon>Bacteroidota</taxon>
        <taxon>Sphingobacteriia</taxon>
        <taxon>Sphingobacteriales</taxon>
        <taxon>Sphingobacteriaceae</taxon>
        <taxon>Sphingobacterium</taxon>
    </lineage>
</organism>
<dbReference type="STRING" id="683125.SAMN05660206_10864"/>
<evidence type="ECO:0000313" key="4">
    <source>
        <dbReference type="EMBL" id="SFS97985.1"/>
    </source>
</evidence>
<evidence type="ECO:0000313" key="5">
    <source>
        <dbReference type="Proteomes" id="UP000198785"/>
    </source>
</evidence>
<dbReference type="Proteomes" id="UP000198785">
    <property type="component" value="Unassembled WGS sequence"/>
</dbReference>
<keyword evidence="1" id="KW-1133">Transmembrane helix</keyword>
<dbReference type="InterPro" id="IPR006860">
    <property type="entry name" value="FecR"/>
</dbReference>
<dbReference type="EMBL" id="FOZZ01000008">
    <property type="protein sequence ID" value="SFS97985.1"/>
    <property type="molecule type" value="Genomic_DNA"/>
</dbReference>
<gene>
    <name evidence="4" type="ORF">SAMN05660206_10864</name>
</gene>
<keyword evidence="1" id="KW-0812">Transmembrane</keyword>
<dbReference type="Gene3D" id="2.60.120.1440">
    <property type="match status" value="1"/>
</dbReference>
<feature type="transmembrane region" description="Helical" evidence="1">
    <location>
        <begin position="88"/>
        <end position="108"/>
    </location>
</feature>
<dbReference type="PANTHER" id="PTHR30273">
    <property type="entry name" value="PERIPLASMIC SIGNAL SENSOR AND SIGMA FACTOR ACTIVATOR FECR-RELATED"/>
    <property type="match status" value="1"/>
</dbReference>